<comment type="caution">
    <text evidence="1">The sequence shown here is derived from an EMBL/GenBank/DDBJ whole genome shotgun (WGS) entry which is preliminary data.</text>
</comment>
<evidence type="ECO:0008006" key="3">
    <source>
        <dbReference type="Google" id="ProtNLM"/>
    </source>
</evidence>
<organism evidence="1 2">
    <name type="scientific">Tsukamurella pseudospumae</name>
    <dbReference type="NCBI Taxonomy" id="239498"/>
    <lineage>
        <taxon>Bacteria</taxon>
        <taxon>Bacillati</taxon>
        <taxon>Actinomycetota</taxon>
        <taxon>Actinomycetes</taxon>
        <taxon>Mycobacteriales</taxon>
        <taxon>Tsukamurellaceae</taxon>
        <taxon>Tsukamurella</taxon>
    </lineage>
</organism>
<evidence type="ECO:0000313" key="2">
    <source>
        <dbReference type="Proteomes" id="UP000070258"/>
    </source>
</evidence>
<dbReference type="STRING" id="239498.AXK60_12350"/>
<accession>A0A138A8P8</accession>
<gene>
    <name evidence="1" type="ORF">AXK60_12350</name>
</gene>
<evidence type="ECO:0000313" key="1">
    <source>
        <dbReference type="EMBL" id="KXP06836.1"/>
    </source>
</evidence>
<dbReference type="EMBL" id="LSRF01000056">
    <property type="protein sequence ID" value="KXP06836.1"/>
    <property type="molecule type" value="Genomic_DNA"/>
</dbReference>
<name>A0A138A8P8_9ACTN</name>
<protein>
    <recommendedName>
        <fullName evidence="3">Core-binding (CB) domain-containing protein</fullName>
    </recommendedName>
</protein>
<sequence length="576" mass="63780">MFDFTDLPVAEPIRRWLAERVADQFSTRSTVKRLSTARGLVHTAKRFAVVIAEHPTPARTPQDVGPEHVLAYRERYQHLKPRTVATYVESLRQLLDGDEQLTTHTRDTLAAVRVRQGSHRNVSKTGYTDDQWQQILTAARHDIRLARTRIENAQQLVARYRSGQVPAGSDDAALGSLLDGFDRTGQLPRTKSGYATPVVNRFGGLIKVSSMLCLSPGELVAFAVLLIALTGQNFGTIAAWPAAHFRPDGGLTDRGVALVEASKPRRGPEREHMIIALEDILTSDDPERRWLRSPLRVYQLLLSLGETARRLSGSDNLFAGRIAKQIVHTPTPWITTLVSLHVQRWAAAHGFPTATTTTAARGKPVVAVRTLRLTAIERRRRPMAHTTATMNDTYLMPQRSVQVEGQAVVAAALNSEVDKAHKHARVPVFTRHFVDLAHHDPHAAATHAGMDVPVLTGLLDGSHDTILLSCRDNEDSPHSPPGSPCPVSFLTCLDCTNARALPHQLPVQLAAADALVQLRPHLQPELWAARYAPRLQQLHEITASFSRAEIDHARTAITAEHRQRVNDLLEGQWDLQ</sequence>
<dbReference type="AlphaFoldDB" id="A0A138A8P8"/>
<reference evidence="2" key="1">
    <citation type="submission" date="2016-02" db="EMBL/GenBank/DDBJ databases">
        <authorList>
            <person name="Wen L."/>
            <person name="He K."/>
            <person name="Yang H."/>
        </authorList>
    </citation>
    <scope>NUCLEOTIDE SEQUENCE [LARGE SCALE GENOMIC DNA]</scope>
    <source>
        <strain evidence="2">JCM 15929</strain>
    </source>
</reference>
<dbReference type="Proteomes" id="UP000070258">
    <property type="component" value="Unassembled WGS sequence"/>
</dbReference>
<proteinExistence type="predicted"/>